<name>A0ABR8NG86_9ACTN</name>
<dbReference type="Pfam" id="PF19850">
    <property type="entry name" value="DUF6325"/>
    <property type="match status" value="1"/>
</dbReference>
<evidence type="ECO:0000313" key="1">
    <source>
        <dbReference type="EMBL" id="MBD3927122.1"/>
    </source>
</evidence>
<sequence>MGPIDYIVVEFPGSRMTGEGFPILLDLVERGLIRILDLAFVTKDPDGSIHAIDISDVDGDGELDLTVFEGASSGLLDEEDLDEAGTALEAGSSAGILVYENVWAAPFARAVRQGGGQLVASGRIPVQAMLAAVDAADAAASSV</sequence>
<dbReference type="EMBL" id="JACXYZ010000004">
    <property type="protein sequence ID" value="MBD3927122.1"/>
    <property type="molecule type" value="Genomic_DNA"/>
</dbReference>
<proteinExistence type="predicted"/>
<gene>
    <name evidence="1" type="ORF">IEZ26_21050</name>
</gene>
<dbReference type="InterPro" id="IPR046288">
    <property type="entry name" value="DUF6325"/>
</dbReference>
<comment type="caution">
    <text evidence="1">The sequence shown here is derived from an EMBL/GenBank/DDBJ whole genome shotgun (WGS) entry which is preliminary data.</text>
</comment>
<accession>A0ABR8NG86</accession>
<evidence type="ECO:0000313" key="2">
    <source>
        <dbReference type="Proteomes" id="UP000618818"/>
    </source>
</evidence>
<dbReference type="Proteomes" id="UP000618818">
    <property type="component" value="Unassembled WGS sequence"/>
</dbReference>
<reference evidence="1 2" key="1">
    <citation type="submission" date="2020-09" db="EMBL/GenBank/DDBJ databases">
        <title>novel species in genus Nocardioides.</title>
        <authorList>
            <person name="Zhang G."/>
        </authorList>
    </citation>
    <scope>NUCLEOTIDE SEQUENCE [LARGE SCALE GENOMIC DNA]</scope>
    <source>
        <strain evidence="1 2">KCTC 39551</strain>
    </source>
</reference>
<keyword evidence="2" id="KW-1185">Reference proteome</keyword>
<organism evidence="1 2">
    <name type="scientific">Nocardioides cavernae</name>
    <dbReference type="NCBI Taxonomy" id="1921566"/>
    <lineage>
        <taxon>Bacteria</taxon>
        <taxon>Bacillati</taxon>
        <taxon>Actinomycetota</taxon>
        <taxon>Actinomycetes</taxon>
        <taxon>Propionibacteriales</taxon>
        <taxon>Nocardioidaceae</taxon>
        <taxon>Nocardioides</taxon>
    </lineage>
</organism>
<protein>
    <submittedName>
        <fullName evidence="1">DUF1269 domain-containing protein</fullName>
    </submittedName>
</protein>